<proteinExistence type="predicted"/>
<accession>A0A8J2PN75</accession>
<dbReference type="Proteomes" id="UP000708208">
    <property type="component" value="Unassembled WGS sequence"/>
</dbReference>
<dbReference type="EMBL" id="CAJVCH010492733">
    <property type="protein sequence ID" value="CAG7820870.1"/>
    <property type="molecule type" value="Genomic_DNA"/>
</dbReference>
<protein>
    <submittedName>
        <fullName evidence="1">Uncharacterized protein</fullName>
    </submittedName>
</protein>
<sequence length="31" mass="3675">TQLRQILLQVYYPPGSRGRLKDEHGFEKSEE</sequence>
<comment type="caution">
    <text evidence="1">The sequence shown here is derived from an EMBL/GenBank/DDBJ whole genome shotgun (WGS) entry which is preliminary data.</text>
</comment>
<dbReference type="AlphaFoldDB" id="A0A8J2PN75"/>
<organism evidence="1 2">
    <name type="scientific">Allacma fusca</name>
    <dbReference type="NCBI Taxonomy" id="39272"/>
    <lineage>
        <taxon>Eukaryota</taxon>
        <taxon>Metazoa</taxon>
        <taxon>Ecdysozoa</taxon>
        <taxon>Arthropoda</taxon>
        <taxon>Hexapoda</taxon>
        <taxon>Collembola</taxon>
        <taxon>Symphypleona</taxon>
        <taxon>Sminthuridae</taxon>
        <taxon>Allacma</taxon>
    </lineage>
</organism>
<keyword evidence="2" id="KW-1185">Reference proteome</keyword>
<name>A0A8J2PN75_9HEXA</name>
<evidence type="ECO:0000313" key="2">
    <source>
        <dbReference type="Proteomes" id="UP000708208"/>
    </source>
</evidence>
<gene>
    <name evidence="1" type="ORF">AFUS01_LOCUS31241</name>
</gene>
<feature type="non-terminal residue" evidence="1">
    <location>
        <position position="1"/>
    </location>
</feature>
<reference evidence="1" key="1">
    <citation type="submission" date="2021-06" db="EMBL/GenBank/DDBJ databases">
        <authorList>
            <person name="Hodson N. C."/>
            <person name="Mongue J. A."/>
            <person name="Jaron S. K."/>
        </authorList>
    </citation>
    <scope>NUCLEOTIDE SEQUENCE</scope>
</reference>
<evidence type="ECO:0000313" key="1">
    <source>
        <dbReference type="EMBL" id="CAG7820870.1"/>
    </source>
</evidence>